<evidence type="ECO:0000313" key="4">
    <source>
        <dbReference type="Proteomes" id="UP000786811"/>
    </source>
</evidence>
<feature type="region of interest" description="Disordered" evidence="2">
    <location>
        <begin position="1243"/>
        <end position="1317"/>
    </location>
</feature>
<dbReference type="EMBL" id="CAJNRD030001123">
    <property type="protein sequence ID" value="CAG5104128.1"/>
    <property type="molecule type" value="Genomic_DNA"/>
</dbReference>
<feature type="compositionally biased region" description="Polar residues" evidence="2">
    <location>
        <begin position="510"/>
        <end position="531"/>
    </location>
</feature>
<feature type="region of interest" description="Disordered" evidence="2">
    <location>
        <begin position="710"/>
        <end position="801"/>
    </location>
</feature>
<dbReference type="Proteomes" id="UP000786811">
    <property type="component" value="Unassembled WGS sequence"/>
</dbReference>
<feature type="compositionally biased region" description="Basic and acidic residues" evidence="2">
    <location>
        <begin position="755"/>
        <end position="769"/>
    </location>
</feature>
<feature type="compositionally biased region" description="Polar residues" evidence="2">
    <location>
        <begin position="1215"/>
        <end position="1228"/>
    </location>
</feature>
<feature type="region of interest" description="Disordered" evidence="2">
    <location>
        <begin position="1032"/>
        <end position="1072"/>
    </location>
</feature>
<feature type="region of interest" description="Disordered" evidence="2">
    <location>
        <begin position="1421"/>
        <end position="1456"/>
    </location>
</feature>
<feature type="region of interest" description="Disordered" evidence="2">
    <location>
        <begin position="1365"/>
        <end position="1405"/>
    </location>
</feature>
<evidence type="ECO:0000256" key="2">
    <source>
        <dbReference type="SAM" id="MobiDB-lite"/>
    </source>
</evidence>
<feature type="compositionally biased region" description="Basic and acidic residues" evidence="2">
    <location>
        <begin position="599"/>
        <end position="610"/>
    </location>
</feature>
<feature type="compositionally biased region" description="Basic and acidic residues" evidence="2">
    <location>
        <begin position="461"/>
        <end position="472"/>
    </location>
</feature>
<feature type="region of interest" description="Disordered" evidence="2">
    <location>
        <begin position="410"/>
        <end position="431"/>
    </location>
</feature>
<reference evidence="3" key="1">
    <citation type="submission" date="2021-04" db="EMBL/GenBank/DDBJ databases">
        <authorList>
            <person name="Chebbi M.A.C M."/>
        </authorList>
    </citation>
    <scope>NUCLEOTIDE SEQUENCE</scope>
</reference>
<feature type="compositionally biased region" description="Polar residues" evidence="2">
    <location>
        <begin position="1422"/>
        <end position="1434"/>
    </location>
</feature>
<feature type="compositionally biased region" description="Polar residues" evidence="2">
    <location>
        <begin position="1033"/>
        <end position="1060"/>
    </location>
</feature>
<feature type="compositionally biased region" description="Basic and acidic residues" evidence="2">
    <location>
        <begin position="784"/>
        <end position="793"/>
    </location>
</feature>
<evidence type="ECO:0000256" key="1">
    <source>
        <dbReference type="SAM" id="Coils"/>
    </source>
</evidence>
<feature type="compositionally biased region" description="Polar residues" evidence="2">
    <location>
        <begin position="108"/>
        <end position="120"/>
    </location>
</feature>
<keyword evidence="1" id="KW-0175">Coiled coil</keyword>
<sequence length="1456" mass="161910">MSEVNDEVNNDKVDNENSSSQLLEIMPPRSNDKVEGQEQEDEENPTVMFSESVEKTSESGALKEITVDEVTPEKVPSVNLIHGNDSDNSVKQYVEGLASEEDEKEKSNNPLKGSDLNPNKSKSRHKQFKCCPEGFCELVARRKHRTDKLLERQAEISTRLATLETWLPMVTVNKIMQSDCDPQNVIKYIEEQAAIMSAVTNQSTSRHEAQEIGGLEAERKEALRRHEEARTVLHEKQLQLKKLNEQIEDAKRKQEELQRKIYDAERNNEERNADQLEDDESLSEYSFGPEDLANITRLEELIVGEHKVKKELKELERREAAYVEILKKSQFWKAKKASGGEGTFTCLDGNGRKVDGEVDKLRGQLAAKSAANQQLADRICQLEDQIESLESKLRNCNKIIEFREQRLDEEERVGSAKLRGKMKTTNGTGDSEISVRDKATLAKVTTTDRSSGSGSRRKVRSTSDGKVTEEKSVNAVIGTSSKNTHTRIEVTDRAVQDPIPGDSSRDISGEKSSTNEKIQSIQDTRSSYTSSENKDGKLQGNLKGETGEETVERITTFDEAQISGKTLLSGTDNESSRVVVDSSAWNNDKTLRDNGPGLDDNRPGEMDTGRGKRLSAQSSSNEKLDREAKVLFGNPESLLDDSTASKIAHLNLSTIPQLEDHNTRSINDQSTQYEMELPFGPENAEIENSRGINPDVSGERHSINELALDQSSQREFRAASGDKSFVSMKSRLSREETNYDISGIPDDTLDQSLDQSKHSSARFEGEKSKGTSKQSRNQSKHNSVKFEETHKSDGQSFKSMKSELSKELTNYEFSDVEDDQLPEAISTSKAQSSAKSFVSLKSQLSKEETDYGVDQAASGQEPATISVKRNELESWLKSLYSTHSKCRECDIKKPEVIEIIEAIQRHLEIGSLSEVTKTGDQSHQIQMRSVNYDPNQDLITDGKRSLIKKRGTKPRNLELRQSIGEEEEMMMIKEHIGLPSGTSTPIDKESTQTAELREDNYGIDPARSIQYSGSYRQASSDVGGEDREAIRSESINSKSIGSKVNTPGGNNVSSGIQVQFSPKADDRDKLSERDFIRTADTITSLTMDKVYGDRRDVGTLVTPPLVDESQSDHPDASLLLNENSQRQKQQNRDETNNSGAASIVLLSNVDIISVDLDTATTTTTTSSGGNTATASTSTSNLSARGEGKPKFKGHHKVLAANPTPQGENFKELDRNTGSYASKTNSSESARALSLRMGDVDRKIDETSPRGRARGKIKEQRIKSLEDKPRKEKKIYRNEETSMNEFDGLSDTDGDRRKFIKKPSDRRPITAGQTHALDRRLSSDSLKPCCICHQVRQGEKLTMSQYEELVARAGQGASRVCLIESTSEFTDQQTQPSHKTKPSKSSRRKPETGNTSIKLKRPKPPKGYPDFSCEVCDCDPCGTGNNKSQSGPSSPRSDEDGTRSRPRSQANSGRFKR</sequence>
<feature type="compositionally biased region" description="Basic residues" evidence="2">
    <location>
        <begin position="1377"/>
        <end position="1386"/>
    </location>
</feature>
<feature type="compositionally biased region" description="Basic and acidic residues" evidence="2">
    <location>
        <begin position="1255"/>
        <end position="1279"/>
    </location>
</feature>
<organism evidence="3 4">
    <name type="scientific">Cotesia congregata</name>
    <name type="common">Parasitoid wasp</name>
    <name type="synonym">Apanteles congregatus</name>
    <dbReference type="NCBI Taxonomy" id="51543"/>
    <lineage>
        <taxon>Eukaryota</taxon>
        <taxon>Metazoa</taxon>
        <taxon>Ecdysozoa</taxon>
        <taxon>Arthropoda</taxon>
        <taxon>Hexapoda</taxon>
        <taxon>Insecta</taxon>
        <taxon>Pterygota</taxon>
        <taxon>Neoptera</taxon>
        <taxon>Endopterygota</taxon>
        <taxon>Hymenoptera</taxon>
        <taxon>Apocrita</taxon>
        <taxon>Ichneumonoidea</taxon>
        <taxon>Braconidae</taxon>
        <taxon>Microgastrinae</taxon>
        <taxon>Cotesia</taxon>
    </lineage>
</organism>
<feature type="compositionally biased region" description="Low complexity" evidence="2">
    <location>
        <begin position="1161"/>
        <end position="1183"/>
    </location>
</feature>
<evidence type="ECO:0000313" key="3">
    <source>
        <dbReference type="EMBL" id="CAG5104128.1"/>
    </source>
</evidence>
<feature type="compositionally biased region" description="Basic and acidic residues" evidence="2">
    <location>
        <begin position="486"/>
        <end position="495"/>
    </location>
</feature>
<feature type="compositionally biased region" description="Basic and acidic residues" evidence="2">
    <location>
        <begin position="1063"/>
        <end position="1072"/>
    </location>
</feature>
<feature type="compositionally biased region" description="Basic and acidic residues" evidence="2">
    <location>
        <begin position="261"/>
        <end position="274"/>
    </location>
</feature>
<feature type="coiled-coil region" evidence="1">
    <location>
        <begin position="358"/>
        <end position="406"/>
    </location>
</feature>
<keyword evidence="4" id="KW-1185">Reference proteome</keyword>
<protein>
    <submittedName>
        <fullName evidence="3">Uncharacterized protein</fullName>
    </submittedName>
</protein>
<comment type="caution">
    <text evidence="3">The sequence shown here is derived from an EMBL/GenBank/DDBJ whole genome shotgun (WGS) entry which is preliminary data.</text>
</comment>
<feature type="region of interest" description="Disordered" evidence="2">
    <location>
        <begin position="1161"/>
        <end position="1231"/>
    </location>
</feature>
<proteinExistence type="predicted"/>
<name>A0A8J2HJV8_COTCN</name>
<dbReference type="OrthoDB" id="6424487at2759"/>
<feature type="compositionally biased region" description="Polar residues" evidence="2">
    <location>
        <begin position="1365"/>
        <end position="1374"/>
    </location>
</feature>
<gene>
    <name evidence="3" type="ORF">HICCMSTLAB_LOCUS11847</name>
</gene>
<feature type="region of interest" description="Disordered" evidence="2">
    <location>
        <begin position="443"/>
        <end position="550"/>
    </location>
</feature>
<feature type="region of interest" description="Disordered" evidence="2">
    <location>
        <begin position="1"/>
        <end position="126"/>
    </location>
</feature>
<feature type="compositionally biased region" description="Polar residues" evidence="2">
    <location>
        <begin position="1446"/>
        <end position="1456"/>
    </location>
</feature>
<feature type="region of interest" description="Disordered" evidence="2">
    <location>
        <begin position="261"/>
        <end position="285"/>
    </location>
</feature>
<feature type="region of interest" description="Disordered" evidence="2">
    <location>
        <begin position="567"/>
        <end position="624"/>
    </location>
</feature>
<feature type="compositionally biased region" description="Basic and acidic residues" evidence="2">
    <location>
        <begin position="1292"/>
        <end position="1307"/>
    </location>
</feature>
<feature type="compositionally biased region" description="Low complexity" evidence="2">
    <location>
        <begin position="444"/>
        <end position="454"/>
    </location>
</feature>
<accession>A0A8J2HJV8</accession>